<dbReference type="InterPro" id="IPR018076">
    <property type="entry name" value="T2SS_GspF_dom"/>
</dbReference>
<feature type="transmembrane region" description="Helical" evidence="6">
    <location>
        <begin position="242"/>
        <end position="262"/>
    </location>
</feature>
<evidence type="ECO:0000256" key="2">
    <source>
        <dbReference type="ARBA" id="ARBA00022475"/>
    </source>
</evidence>
<dbReference type="InterPro" id="IPR056569">
    <property type="entry name" value="ArlJ-like"/>
</dbReference>
<keyword evidence="5 6" id="KW-0472">Membrane</keyword>
<evidence type="ECO:0000256" key="1">
    <source>
        <dbReference type="ARBA" id="ARBA00004651"/>
    </source>
</evidence>
<keyword evidence="2" id="KW-1003">Cell membrane</keyword>
<sequence>MPYIPLRGRNLAALAALSAILGSAPLAALAALWTRVAVETSYVELVRGLQLPWSITLYALLGLSPPLALLPVAVVLWLNQRYVDALNRQLPTFFKGAADGVRAGMPLTRALEVSARAVGNPLGREVLEALAVTELGLSLEEAFNRLVQKIPEPVLRRAASLLVAAQRSGGRVADVLDSAAEMYGMLRSYEEERKAHMAPYVWVSYVALAVFLLTAAIITSVFVEPLHAVSIPGLLSPPPPQLFKAVFFLSAYIQAAVGGMVAGKISRGTVKAGIPHSTIMMMAVAVYFTLQELYLAPLLTPRL</sequence>
<dbReference type="Gene3D" id="1.20.81.30">
    <property type="entry name" value="Type II secretion system (T2SS), domain F"/>
    <property type="match status" value="1"/>
</dbReference>
<comment type="subcellular location">
    <subcellularLocation>
        <location evidence="1">Cell membrane</location>
        <topology evidence="1">Multi-pass membrane protein</topology>
    </subcellularLocation>
</comment>
<dbReference type="GO" id="GO:0005886">
    <property type="term" value="C:plasma membrane"/>
    <property type="evidence" value="ECO:0007669"/>
    <property type="project" value="UniProtKB-SubCell"/>
</dbReference>
<protein>
    <recommendedName>
        <fullName evidence="7">Type II secretion system protein GspF domain-containing protein</fullName>
    </recommendedName>
</protein>
<evidence type="ECO:0000256" key="5">
    <source>
        <dbReference type="ARBA" id="ARBA00023136"/>
    </source>
</evidence>
<keyword evidence="3 6" id="KW-0812">Transmembrane</keyword>
<dbReference type="PANTHER" id="PTHR35402:SF1">
    <property type="entry name" value="TYPE II SECRETION SYSTEM PROTEIN GSPF DOMAIN-CONTAINING PROTEIN"/>
    <property type="match status" value="1"/>
</dbReference>
<feature type="transmembrane region" description="Helical" evidence="6">
    <location>
        <begin position="200"/>
        <end position="222"/>
    </location>
</feature>
<evidence type="ECO:0000256" key="4">
    <source>
        <dbReference type="ARBA" id="ARBA00022989"/>
    </source>
</evidence>
<dbReference type="InterPro" id="IPR042094">
    <property type="entry name" value="T2SS_GspF_sf"/>
</dbReference>
<comment type="caution">
    <text evidence="8">The sequence shown here is derived from an EMBL/GenBank/DDBJ whole genome shotgun (WGS) entry which is preliminary data.</text>
</comment>
<dbReference type="AlphaFoldDB" id="A0A7C3WPY9"/>
<dbReference type="Pfam" id="PF00482">
    <property type="entry name" value="T2SSF"/>
    <property type="match status" value="1"/>
</dbReference>
<accession>A0A7C3WPY9</accession>
<evidence type="ECO:0000256" key="3">
    <source>
        <dbReference type="ARBA" id="ARBA00022692"/>
    </source>
</evidence>
<feature type="transmembrane region" description="Helical" evidence="6">
    <location>
        <begin position="274"/>
        <end position="296"/>
    </location>
</feature>
<proteinExistence type="predicted"/>
<organism evidence="8">
    <name type="scientific">Thermofilum pendens</name>
    <dbReference type="NCBI Taxonomy" id="2269"/>
    <lineage>
        <taxon>Archaea</taxon>
        <taxon>Thermoproteota</taxon>
        <taxon>Thermoprotei</taxon>
        <taxon>Thermofilales</taxon>
        <taxon>Thermofilaceae</taxon>
        <taxon>Thermofilum</taxon>
    </lineage>
</organism>
<keyword evidence="4 6" id="KW-1133">Transmembrane helix</keyword>
<feature type="domain" description="Type II secretion system protein GspF" evidence="7">
    <location>
        <begin position="100"/>
        <end position="218"/>
    </location>
</feature>
<gene>
    <name evidence="8" type="ORF">ENV88_06960</name>
</gene>
<feature type="transmembrane region" description="Helical" evidence="6">
    <location>
        <begin position="54"/>
        <end position="78"/>
    </location>
</feature>
<evidence type="ECO:0000256" key="6">
    <source>
        <dbReference type="SAM" id="Phobius"/>
    </source>
</evidence>
<dbReference type="EMBL" id="DTIB01000117">
    <property type="protein sequence ID" value="HGB25743.1"/>
    <property type="molecule type" value="Genomic_DNA"/>
</dbReference>
<reference evidence="8" key="1">
    <citation type="journal article" date="2020" name="mSystems">
        <title>Genome- and Community-Level Interaction Insights into Carbon Utilization and Element Cycling Functions of Hydrothermarchaeota in Hydrothermal Sediment.</title>
        <authorList>
            <person name="Zhou Z."/>
            <person name="Liu Y."/>
            <person name="Xu W."/>
            <person name="Pan J."/>
            <person name="Luo Z.H."/>
            <person name="Li M."/>
        </authorList>
    </citation>
    <scope>NUCLEOTIDE SEQUENCE [LARGE SCALE GENOMIC DNA]</scope>
    <source>
        <strain evidence="8">SpSt-8</strain>
    </source>
</reference>
<dbReference type="PANTHER" id="PTHR35402">
    <property type="entry name" value="INTEGRAL MEMBRANE PROTEIN-RELATED"/>
    <property type="match status" value="1"/>
</dbReference>
<evidence type="ECO:0000313" key="8">
    <source>
        <dbReference type="EMBL" id="HGB25743.1"/>
    </source>
</evidence>
<name>A0A7C3WPY9_THEPE</name>
<evidence type="ECO:0000259" key="7">
    <source>
        <dbReference type="Pfam" id="PF00482"/>
    </source>
</evidence>